<keyword evidence="1" id="KW-0813">Transport</keyword>
<dbReference type="InterPro" id="IPR003593">
    <property type="entry name" value="AAA+_ATPase"/>
</dbReference>
<dbReference type="SMART" id="SM00382">
    <property type="entry name" value="AAA"/>
    <property type="match status" value="1"/>
</dbReference>
<dbReference type="RefSeq" id="WP_377732997.1">
    <property type="nucleotide sequence ID" value="NZ_JBHSRI010000005.1"/>
</dbReference>
<comment type="caution">
    <text evidence="5">The sequence shown here is derived from an EMBL/GenBank/DDBJ whole genome shotgun (WGS) entry which is preliminary data.</text>
</comment>
<keyword evidence="3 5" id="KW-0067">ATP-binding</keyword>
<organism evidence="5 6">
    <name type="scientific">Paenisporosarcina macmurdoensis</name>
    <dbReference type="NCBI Taxonomy" id="212659"/>
    <lineage>
        <taxon>Bacteria</taxon>
        <taxon>Bacillati</taxon>
        <taxon>Bacillota</taxon>
        <taxon>Bacilli</taxon>
        <taxon>Bacillales</taxon>
        <taxon>Caryophanaceae</taxon>
        <taxon>Paenisporosarcina</taxon>
    </lineage>
</organism>
<dbReference type="PANTHER" id="PTHR42939:SF1">
    <property type="entry name" value="ABC TRANSPORTER ATP-BINDING PROTEIN ALBC-RELATED"/>
    <property type="match status" value="1"/>
</dbReference>
<reference evidence="6" key="1">
    <citation type="journal article" date="2019" name="Int. J. Syst. Evol. Microbiol.">
        <title>The Global Catalogue of Microorganisms (GCM) 10K type strain sequencing project: providing services to taxonomists for standard genome sequencing and annotation.</title>
        <authorList>
            <consortium name="The Broad Institute Genomics Platform"/>
            <consortium name="The Broad Institute Genome Sequencing Center for Infectious Disease"/>
            <person name="Wu L."/>
            <person name="Ma J."/>
        </authorList>
    </citation>
    <scope>NUCLEOTIDE SEQUENCE [LARGE SCALE GENOMIC DNA]</scope>
    <source>
        <strain evidence="6">CCUG 54527</strain>
    </source>
</reference>
<sequence>MGETLERLVLNGLTKKYRNQLVLDGIDLEIAEPGILALVGPNGVGKTTLLNCITNLLRPDAGSIRIMGKSNQNPKVFKELAYLQDNSVLFDYLTGYDHLKYIRDVHKLPKKRIQEVAKYVGMESYLKKKVGDYSLGMKQHLLLAISILPQPKVILLDEPLNGLDPSSAILMRKILGELANDGATILLSSHNLAEVDKLTNKVLFLKDGKLTLVDTSEHERTVYRLRVANSERAFALIQGYGEKTWSDKSLIHVETKSHHLAPILALLHEEGITVLDMDKVTSGSETLYEEIFHKGEVDV</sequence>
<dbReference type="EMBL" id="JBHSRI010000005">
    <property type="protein sequence ID" value="MFC6038895.1"/>
    <property type="molecule type" value="Genomic_DNA"/>
</dbReference>
<evidence type="ECO:0000313" key="5">
    <source>
        <dbReference type="EMBL" id="MFC6038895.1"/>
    </source>
</evidence>
<dbReference type="InterPro" id="IPR003439">
    <property type="entry name" value="ABC_transporter-like_ATP-bd"/>
</dbReference>
<protein>
    <submittedName>
        <fullName evidence="5">ABC transporter ATP-binding protein</fullName>
    </submittedName>
</protein>
<evidence type="ECO:0000256" key="3">
    <source>
        <dbReference type="ARBA" id="ARBA00022840"/>
    </source>
</evidence>
<dbReference type="SUPFAM" id="SSF52540">
    <property type="entry name" value="P-loop containing nucleoside triphosphate hydrolases"/>
    <property type="match status" value="1"/>
</dbReference>
<dbReference type="PANTHER" id="PTHR42939">
    <property type="entry name" value="ABC TRANSPORTER ATP-BINDING PROTEIN ALBC-RELATED"/>
    <property type="match status" value="1"/>
</dbReference>
<name>A0ABW1L5M2_9BACL</name>
<gene>
    <name evidence="5" type="ORF">ACFPYN_05430</name>
</gene>
<dbReference type="GO" id="GO:0005524">
    <property type="term" value="F:ATP binding"/>
    <property type="evidence" value="ECO:0007669"/>
    <property type="project" value="UniProtKB-KW"/>
</dbReference>
<dbReference type="Pfam" id="PF00005">
    <property type="entry name" value="ABC_tran"/>
    <property type="match status" value="1"/>
</dbReference>
<feature type="domain" description="ABC transporter" evidence="4">
    <location>
        <begin position="8"/>
        <end position="232"/>
    </location>
</feature>
<evidence type="ECO:0000313" key="6">
    <source>
        <dbReference type="Proteomes" id="UP001596170"/>
    </source>
</evidence>
<dbReference type="Proteomes" id="UP001596170">
    <property type="component" value="Unassembled WGS sequence"/>
</dbReference>
<dbReference type="CDD" id="cd03230">
    <property type="entry name" value="ABC_DR_subfamily_A"/>
    <property type="match status" value="1"/>
</dbReference>
<dbReference type="InterPro" id="IPR027417">
    <property type="entry name" value="P-loop_NTPase"/>
</dbReference>
<evidence type="ECO:0000259" key="4">
    <source>
        <dbReference type="PROSITE" id="PS50893"/>
    </source>
</evidence>
<dbReference type="Gene3D" id="3.40.50.300">
    <property type="entry name" value="P-loop containing nucleotide triphosphate hydrolases"/>
    <property type="match status" value="1"/>
</dbReference>
<dbReference type="PROSITE" id="PS50893">
    <property type="entry name" value="ABC_TRANSPORTER_2"/>
    <property type="match status" value="1"/>
</dbReference>
<accession>A0ABW1L5M2</accession>
<keyword evidence="2" id="KW-0547">Nucleotide-binding</keyword>
<proteinExistence type="predicted"/>
<evidence type="ECO:0000256" key="1">
    <source>
        <dbReference type="ARBA" id="ARBA00022448"/>
    </source>
</evidence>
<evidence type="ECO:0000256" key="2">
    <source>
        <dbReference type="ARBA" id="ARBA00022741"/>
    </source>
</evidence>
<dbReference type="InterPro" id="IPR051782">
    <property type="entry name" value="ABC_Transporter_VariousFunc"/>
</dbReference>
<keyword evidence="6" id="KW-1185">Reference proteome</keyword>